<comment type="caution">
    <text evidence="4">The sequence shown here is derived from an EMBL/GenBank/DDBJ whole genome shotgun (WGS) entry which is preliminary data.</text>
</comment>
<feature type="domain" description="DNA/RNA-binding" evidence="2">
    <location>
        <begin position="264"/>
        <end position="558"/>
    </location>
</feature>
<evidence type="ECO:0000256" key="1">
    <source>
        <dbReference type="SAM" id="MobiDB-lite"/>
    </source>
</evidence>
<feature type="region of interest" description="Disordered" evidence="1">
    <location>
        <begin position="101"/>
        <end position="126"/>
    </location>
</feature>
<dbReference type="Proteomes" id="UP000007148">
    <property type="component" value="Unassembled WGS sequence"/>
</dbReference>
<dbReference type="InterPro" id="IPR018834">
    <property type="entry name" value="DNA/RNA-bd_Est1-type"/>
</dbReference>
<dbReference type="InterPro" id="IPR019458">
    <property type="entry name" value="Est1-like_N"/>
</dbReference>
<evidence type="ECO:0000259" key="2">
    <source>
        <dbReference type="Pfam" id="PF10373"/>
    </source>
</evidence>
<dbReference type="Gene3D" id="1.25.40.10">
    <property type="entry name" value="Tetratricopeptide repeat domain"/>
    <property type="match status" value="1"/>
</dbReference>
<feature type="compositionally biased region" description="Basic and acidic residues" evidence="1">
    <location>
        <begin position="226"/>
        <end position="240"/>
    </location>
</feature>
<dbReference type="PANTHER" id="PTHR15696">
    <property type="entry name" value="SMG-7 SUPPRESSOR WITH MORPHOLOGICAL EFFECT ON GENITALIA PROTEIN 7"/>
    <property type="match status" value="1"/>
</dbReference>
<accession>G4TX73</accession>
<protein>
    <recommendedName>
        <fullName evidence="6">Protein SMG7</fullName>
    </recommendedName>
</protein>
<name>G4TX73_SERID</name>
<dbReference type="OMA" id="WIQLIVR"/>
<organism evidence="4 5">
    <name type="scientific">Serendipita indica (strain DSM 11827)</name>
    <name type="common">Root endophyte fungus</name>
    <name type="synonym">Piriformospora indica</name>
    <dbReference type="NCBI Taxonomy" id="1109443"/>
    <lineage>
        <taxon>Eukaryota</taxon>
        <taxon>Fungi</taxon>
        <taxon>Dikarya</taxon>
        <taxon>Basidiomycota</taxon>
        <taxon>Agaricomycotina</taxon>
        <taxon>Agaricomycetes</taxon>
        <taxon>Sebacinales</taxon>
        <taxon>Serendipitaceae</taxon>
        <taxon>Serendipita</taxon>
    </lineage>
</organism>
<evidence type="ECO:0000259" key="3">
    <source>
        <dbReference type="Pfam" id="PF10374"/>
    </source>
</evidence>
<feature type="region of interest" description="Disordered" evidence="1">
    <location>
        <begin position="226"/>
        <end position="258"/>
    </location>
</feature>
<proteinExistence type="predicted"/>
<feature type="region of interest" description="Disordered" evidence="1">
    <location>
        <begin position="180"/>
        <end position="199"/>
    </location>
</feature>
<feature type="domain" description="Telomerase activating protein Est1-like N-terminal" evidence="3">
    <location>
        <begin position="68"/>
        <end position="226"/>
    </location>
</feature>
<dbReference type="AlphaFoldDB" id="G4TX73"/>
<dbReference type="Pfam" id="PF10373">
    <property type="entry name" value="EST1_DNA_bind"/>
    <property type="match status" value="1"/>
</dbReference>
<dbReference type="InterPro" id="IPR011990">
    <property type="entry name" value="TPR-like_helical_dom_sf"/>
</dbReference>
<dbReference type="EMBL" id="CAFZ01000552">
    <property type="protein sequence ID" value="CCA75916.1"/>
    <property type="molecule type" value="Genomic_DNA"/>
</dbReference>
<dbReference type="InterPro" id="IPR045153">
    <property type="entry name" value="Est1/Ebs1-like"/>
</dbReference>
<gene>
    <name evidence="4" type="ORF">PIIN_09912</name>
</gene>
<dbReference type="HOGENOM" id="CLU_011778_0_0_1"/>
<sequence length="930" mass="102459">MTDQASSTINDPLLILKNANNSVEQLREALKTKDPWDRDVEFLRRDARRQYLHLIFMFPYSPQSLALDNPMWIETSHASIAAYRAKIAILDKAIASKSNLKASNEGSSVEGSSKAKQQHHHQHGTVEHRKLVQRFRQFLAEEEKFWSAFIVRFVRAFALQEAEPHLDALQLKAAAADDPSSVRKSTFPEEGIPCEPPEHQREKKIVTLVKALISLGDLARYKEQYNERQGRAKVGSEEPLSRWATKGNRKTGDSAPRPRNYARAIACYTQARLLYPESGQASHQLAILSAYQSDTFESILHYYRSICVKHPFVMAQENLHRTLLKAYELQKNEPEEVVSEQDPPRVVVDRFKRGVVRLHALWRAVDSSAPELAKQARQTIFSFNFLLAERLLPIGLIIKVYTASLGALWSLRLRAKSKKEPKAVDGQMESVILAHVMDLHLGLVKLATKELSSTPASASGIPSTAPAERITAVLRRILQSLRVASKWVVANQDYLSRTANPEKEPHPSLARTLGEFWPAYATFITTLATTFPKQDLRGVPSVVLEEDVELSAFTPLKGSLKSAAKNGSVVALNQVHPNDEYLLRIRDVLKDAVTLTKSEVTPLTHQNGVYTSRAESPAPTPISAPRRDTITEFHAPGAALGNGNSYDLVARPGEDEDVASVSTEDPVTMAMRATLDPSENGEYDQELDEEEDQILYPQGTWTRVDPRYDATPMLGPHMTLTSTYHPVVPLRDPHAFNLADLSTHPEFAHSHPPQLPSPQREVFGASASPFANAANPLPPMLGYQDSLGLTRPYLPLISSPPRQVPPTLPSSPYFAPGPIAPPIQAQSPTNYAMYGSGTPLTPLRHAQRLSIGPNTPTNMVLAELSPTTPPRTGQDLLMRVLGGGSGAGASGTSAGRARQSTSPPRARNASPESRPPLLFGASNGNSIWAP</sequence>
<dbReference type="SUPFAM" id="SSF48452">
    <property type="entry name" value="TPR-like"/>
    <property type="match status" value="1"/>
</dbReference>
<evidence type="ECO:0008006" key="6">
    <source>
        <dbReference type="Google" id="ProtNLM"/>
    </source>
</evidence>
<evidence type="ECO:0000313" key="5">
    <source>
        <dbReference type="Proteomes" id="UP000007148"/>
    </source>
</evidence>
<keyword evidence="5" id="KW-1185">Reference proteome</keyword>
<dbReference type="STRING" id="1109443.G4TX73"/>
<dbReference type="eggNOG" id="KOG2162">
    <property type="taxonomic scope" value="Eukaryota"/>
</dbReference>
<dbReference type="OrthoDB" id="69928at2759"/>
<feature type="region of interest" description="Disordered" evidence="1">
    <location>
        <begin position="880"/>
        <end position="930"/>
    </location>
</feature>
<dbReference type="Pfam" id="PF10374">
    <property type="entry name" value="EST1"/>
    <property type="match status" value="1"/>
</dbReference>
<feature type="compositionally biased region" description="Polar residues" evidence="1">
    <location>
        <begin position="101"/>
        <end position="115"/>
    </location>
</feature>
<reference evidence="4 5" key="1">
    <citation type="journal article" date="2011" name="PLoS Pathog.">
        <title>Endophytic Life Strategies Decoded by Genome and Transcriptome Analyses of the Mutualistic Root Symbiont Piriformospora indica.</title>
        <authorList>
            <person name="Zuccaro A."/>
            <person name="Lahrmann U."/>
            <person name="Guldener U."/>
            <person name="Langen G."/>
            <person name="Pfiffi S."/>
            <person name="Biedenkopf D."/>
            <person name="Wong P."/>
            <person name="Samans B."/>
            <person name="Grimm C."/>
            <person name="Basiewicz M."/>
            <person name="Murat C."/>
            <person name="Martin F."/>
            <person name="Kogel K.H."/>
        </authorList>
    </citation>
    <scope>NUCLEOTIDE SEQUENCE [LARGE SCALE GENOMIC DNA]</scope>
    <source>
        <strain evidence="4 5">DSM 11827</strain>
    </source>
</reference>
<dbReference type="InParanoid" id="G4TX73"/>
<evidence type="ECO:0000313" key="4">
    <source>
        <dbReference type="EMBL" id="CCA75916.1"/>
    </source>
</evidence>
<dbReference type="PANTHER" id="PTHR15696:SF36">
    <property type="entry name" value="NONSENSE-MEDIATED MRNA DECAY FACTOR"/>
    <property type="match status" value="1"/>
</dbReference>